<dbReference type="EMBL" id="JBHLTL010000006">
    <property type="protein sequence ID" value="MFC0590341.1"/>
    <property type="molecule type" value="Genomic_DNA"/>
</dbReference>
<dbReference type="InterPro" id="IPR051161">
    <property type="entry name" value="Mannose-6P_isomerase_type2"/>
</dbReference>
<evidence type="ECO:0000259" key="1">
    <source>
        <dbReference type="Pfam" id="PF00483"/>
    </source>
</evidence>
<dbReference type="InterPro" id="IPR005835">
    <property type="entry name" value="NTP_transferase_dom"/>
</dbReference>
<reference evidence="3 4" key="1">
    <citation type="submission" date="2024-09" db="EMBL/GenBank/DDBJ databases">
        <authorList>
            <person name="Sun Q."/>
            <person name="Mori K."/>
        </authorList>
    </citation>
    <scope>NUCLEOTIDE SEQUENCE [LARGE SCALE GENOMIC DNA]</scope>
    <source>
        <strain evidence="3 4">NCAIM B.02537</strain>
    </source>
</reference>
<evidence type="ECO:0000313" key="4">
    <source>
        <dbReference type="Proteomes" id="UP001589943"/>
    </source>
</evidence>
<dbReference type="PANTHER" id="PTHR46390:SF1">
    <property type="entry name" value="MANNOSE-1-PHOSPHATE GUANYLYLTRANSFERASE"/>
    <property type="match status" value="1"/>
</dbReference>
<keyword evidence="3" id="KW-0548">Nucleotidyltransferase</keyword>
<keyword evidence="3" id="KW-0808">Transferase</keyword>
<accession>A0ABV6PKG8</accession>
<dbReference type="Proteomes" id="UP001589943">
    <property type="component" value="Unassembled WGS sequence"/>
</dbReference>
<protein>
    <submittedName>
        <fullName evidence="3">Mannose-1-phosphate guanylyltransferase</fullName>
    </submittedName>
</protein>
<dbReference type="CDD" id="cd02509">
    <property type="entry name" value="GDP-M1P_Guanylyltransferase"/>
    <property type="match status" value="1"/>
</dbReference>
<proteinExistence type="predicted"/>
<dbReference type="SUPFAM" id="SSF53448">
    <property type="entry name" value="Nucleotide-diphospho-sugar transferases"/>
    <property type="match status" value="1"/>
</dbReference>
<feature type="domain" description="Nucleotidyl transferase" evidence="1">
    <location>
        <begin position="15"/>
        <end position="289"/>
    </location>
</feature>
<dbReference type="InterPro" id="IPR029044">
    <property type="entry name" value="Nucleotide-diphossugar_trans"/>
</dbReference>
<keyword evidence="4" id="KW-1185">Reference proteome</keyword>
<dbReference type="InterPro" id="IPR049577">
    <property type="entry name" value="GMPP_N"/>
</dbReference>
<dbReference type="PANTHER" id="PTHR46390">
    <property type="entry name" value="MANNOSE-1-PHOSPHATE GUANYLYLTRANSFERASE"/>
    <property type="match status" value="1"/>
</dbReference>
<dbReference type="Gene3D" id="3.90.550.10">
    <property type="entry name" value="Spore Coat Polysaccharide Biosynthesis Protein SpsA, Chain A"/>
    <property type="match status" value="1"/>
</dbReference>
<name>A0ABV6PKG8_9SPHN</name>
<dbReference type="RefSeq" id="WP_379481782.1">
    <property type="nucleotide sequence ID" value="NZ_JBHLTL010000006.1"/>
</dbReference>
<gene>
    <name evidence="3" type="ORF">ACFFF7_13030</name>
</gene>
<dbReference type="Pfam" id="PF00483">
    <property type="entry name" value="NTP_transferase"/>
    <property type="match status" value="1"/>
</dbReference>
<dbReference type="InterPro" id="IPR054566">
    <property type="entry name" value="ManC/GMP-like_b-helix"/>
</dbReference>
<sequence length="353" mass="37178">MTQEEMDMTATKIVPVVLCGGSGTRLWPRSRATKPKPFLPLVGDSTLFEATLGRCGDPDAFAAPVVVTGRAHLDHVEAQLTGAGAAIIVEPSARNTAAAIALAALRLPADAIMLVCPSDHHIGNPQAFCAAALRAAHLAQDDWLVSFGIEATAPETGFGYLERGEAIGDDGFRVARFVEKPDLARAQEFLDHGGYAWNGGIFAFKVSAFLAELGRHRPAILAAAQDAVAGGISDGARFHPDAEAFARIASESVDYAVMENTDRAAMVPADMAWSDIGNWQALHVALERDESGNASRGDVELVDCRNVLVDSDGPHVSVIGLENVIVVVDGDDILVTTADGAQKVGKLHKAANQ</sequence>
<feature type="domain" description="MannoseP isomerase/GMP-like beta-helix" evidence="2">
    <location>
        <begin position="301"/>
        <end position="346"/>
    </location>
</feature>
<evidence type="ECO:0000259" key="2">
    <source>
        <dbReference type="Pfam" id="PF22640"/>
    </source>
</evidence>
<dbReference type="GO" id="GO:0016779">
    <property type="term" value="F:nucleotidyltransferase activity"/>
    <property type="evidence" value="ECO:0007669"/>
    <property type="project" value="UniProtKB-KW"/>
</dbReference>
<dbReference type="Pfam" id="PF22640">
    <property type="entry name" value="ManC_GMP_beta-helix"/>
    <property type="match status" value="1"/>
</dbReference>
<organism evidence="3 4">
    <name type="scientific">Novosphingobium aquiterrae</name>
    <dbReference type="NCBI Taxonomy" id="624388"/>
    <lineage>
        <taxon>Bacteria</taxon>
        <taxon>Pseudomonadati</taxon>
        <taxon>Pseudomonadota</taxon>
        <taxon>Alphaproteobacteria</taxon>
        <taxon>Sphingomonadales</taxon>
        <taxon>Sphingomonadaceae</taxon>
        <taxon>Novosphingobium</taxon>
    </lineage>
</organism>
<dbReference type="SUPFAM" id="SSF159283">
    <property type="entry name" value="Guanosine diphospho-D-mannose pyrophosphorylase/mannose-6-phosphate isomerase linker domain"/>
    <property type="match status" value="1"/>
</dbReference>
<comment type="caution">
    <text evidence="3">The sequence shown here is derived from an EMBL/GenBank/DDBJ whole genome shotgun (WGS) entry which is preliminary data.</text>
</comment>
<evidence type="ECO:0000313" key="3">
    <source>
        <dbReference type="EMBL" id="MFC0590341.1"/>
    </source>
</evidence>